<comment type="caution">
    <text evidence="2">The sequence shown here is derived from an EMBL/GenBank/DDBJ whole genome shotgun (WGS) entry which is preliminary data.</text>
</comment>
<dbReference type="InterPro" id="IPR015897">
    <property type="entry name" value="CHK_kinase-like"/>
</dbReference>
<keyword evidence="3" id="KW-1185">Reference proteome</keyword>
<evidence type="ECO:0000259" key="1">
    <source>
        <dbReference type="SMART" id="SM00587"/>
    </source>
</evidence>
<proteinExistence type="predicted"/>
<organism evidence="2 3">
    <name type="scientific">Nocardioides deserti</name>
    <dbReference type="NCBI Taxonomy" id="1588644"/>
    <lineage>
        <taxon>Bacteria</taxon>
        <taxon>Bacillati</taxon>
        <taxon>Actinomycetota</taxon>
        <taxon>Actinomycetes</taxon>
        <taxon>Propionibacteriales</taxon>
        <taxon>Nocardioidaceae</taxon>
        <taxon>Nocardioides</taxon>
    </lineage>
</organism>
<name>A0ABR6U8U6_9ACTN</name>
<evidence type="ECO:0000313" key="2">
    <source>
        <dbReference type="EMBL" id="MBC2960793.1"/>
    </source>
</evidence>
<dbReference type="EMBL" id="JACMYC010000005">
    <property type="protein sequence ID" value="MBC2960793.1"/>
    <property type="molecule type" value="Genomic_DNA"/>
</dbReference>
<dbReference type="Proteomes" id="UP000604001">
    <property type="component" value="Unassembled WGS sequence"/>
</dbReference>
<reference evidence="2 3" key="1">
    <citation type="submission" date="2020-08" db="EMBL/GenBank/DDBJ databases">
        <title>novel species in genus Nocardioides.</title>
        <authorList>
            <person name="Zhang G."/>
        </authorList>
    </citation>
    <scope>NUCLEOTIDE SEQUENCE [LARGE SCALE GENOMIC DNA]</scope>
    <source>
        <strain evidence="2 3">SC8A-24</strain>
    </source>
</reference>
<dbReference type="SMART" id="SM00587">
    <property type="entry name" value="CHK"/>
    <property type="match status" value="1"/>
</dbReference>
<dbReference type="InterPro" id="IPR011009">
    <property type="entry name" value="Kinase-like_dom_sf"/>
</dbReference>
<dbReference type="SUPFAM" id="SSF56112">
    <property type="entry name" value="Protein kinase-like (PK-like)"/>
    <property type="match status" value="1"/>
</dbReference>
<dbReference type="InterPro" id="IPR002575">
    <property type="entry name" value="Aminoglycoside_PTrfase"/>
</dbReference>
<dbReference type="Gene3D" id="3.90.1200.10">
    <property type="match status" value="1"/>
</dbReference>
<dbReference type="Pfam" id="PF01636">
    <property type="entry name" value="APH"/>
    <property type="match status" value="1"/>
</dbReference>
<gene>
    <name evidence="2" type="ORF">H7344_10865</name>
</gene>
<dbReference type="RefSeq" id="WP_186346046.1">
    <property type="nucleotide sequence ID" value="NZ_BMMR01000005.1"/>
</dbReference>
<evidence type="ECO:0000313" key="3">
    <source>
        <dbReference type="Proteomes" id="UP000604001"/>
    </source>
</evidence>
<feature type="domain" description="CHK kinase-like" evidence="1">
    <location>
        <begin position="109"/>
        <end position="286"/>
    </location>
</feature>
<dbReference type="PANTHER" id="PTHR11012:SF30">
    <property type="entry name" value="PROTEIN KINASE-LIKE DOMAIN-CONTAINING"/>
    <property type="match status" value="1"/>
</dbReference>
<sequence>MSALTIDTADQITPAWVGAVLGAVPGSVDVTPVGFGQIGSCLRVALTGEGLPTSLLVKLPTADAGTRGMLAGAYRSEVSFYRELEPTVAVDVPACHLATDVTDDGRFTLVLEDLAPAEQGDQLLGGTPQQVLGAAQNLAGLHGPRWCDPALLDLGWITLQDADGADLLAEVYPSAVDAFLVITAPLMTAEAAATVRATLPVVRDWSLARAERFGIVHGDYRLDNLMFSPDPAVPVKAVDWQTLSLGLPAKDLAYLVATSLDPGVRREHERSIVAAYHSRLVEHGVTGHSLEECFEDYRFAMLQGILVSVFGCAYGARTGRGDRMFAVMVERTAAAVRDLGTLELA</sequence>
<accession>A0ABR6U8U6</accession>
<protein>
    <submittedName>
        <fullName evidence="2">Phosphotransferase</fullName>
    </submittedName>
</protein>
<dbReference type="PANTHER" id="PTHR11012">
    <property type="entry name" value="PROTEIN KINASE-LIKE DOMAIN-CONTAINING"/>
    <property type="match status" value="1"/>
</dbReference>